<dbReference type="InterPro" id="IPR003753">
    <property type="entry name" value="Exonuc_VII_L"/>
</dbReference>
<evidence type="ECO:0000256" key="3">
    <source>
        <dbReference type="ARBA" id="ARBA00022801"/>
    </source>
</evidence>
<evidence type="ECO:0000259" key="9">
    <source>
        <dbReference type="Pfam" id="PF02601"/>
    </source>
</evidence>
<evidence type="ECO:0000313" key="11">
    <source>
        <dbReference type="EMBL" id="SBW11924.1"/>
    </source>
</evidence>
<feature type="domain" description="Exonuclease VII large subunit C-terminal" evidence="9">
    <location>
        <begin position="141"/>
        <end position="477"/>
    </location>
</feature>
<evidence type="ECO:0000256" key="4">
    <source>
        <dbReference type="ARBA" id="ARBA00022839"/>
    </source>
</evidence>
<keyword evidence="2 5" id="KW-0540">Nuclease</keyword>
<reference evidence="11" key="1">
    <citation type="submission" date="2016-04" db="EMBL/GenBank/DDBJ databases">
        <authorList>
            <person name="Evans L.H."/>
            <person name="Alamgir A."/>
            <person name="Owens N."/>
            <person name="Weber N.D."/>
            <person name="Virtaneva K."/>
            <person name="Barbian K."/>
            <person name="Babar A."/>
            <person name="Rosenke K."/>
        </authorList>
    </citation>
    <scope>NUCLEOTIDE SEQUENCE</scope>
    <source>
        <strain evidence="11">92-2</strain>
    </source>
</reference>
<keyword evidence="1 5" id="KW-0963">Cytoplasm</keyword>
<dbReference type="InterPro" id="IPR020579">
    <property type="entry name" value="Exonuc_VII_lsu_C"/>
</dbReference>
<accession>A0A212KJQ2</accession>
<proteinExistence type="inferred from homology"/>
<dbReference type="InterPro" id="IPR025824">
    <property type="entry name" value="OB-fold_nuc-bd_dom"/>
</dbReference>
<keyword evidence="4 5" id="KW-0269">Exonuclease</keyword>
<dbReference type="PANTHER" id="PTHR30008">
    <property type="entry name" value="EXODEOXYRIBONUCLEASE 7 LARGE SUBUNIT"/>
    <property type="match status" value="1"/>
</dbReference>
<evidence type="ECO:0000256" key="1">
    <source>
        <dbReference type="ARBA" id="ARBA00022490"/>
    </source>
</evidence>
<comment type="function">
    <text evidence="5">Bidirectionally degrades single-stranded DNA into large acid-insoluble oligonucleotides, which are then degraded further into small acid-soluble oligonucleotides.</text>
</comment>
<dbReference type="RefSeq" id="WP_227117937.1">
    <property type="nucleotide sequence ID" value="NZ_LT598928.1"/>
</dbReference>
<feature type="coiled-coil region" evidence="7">
    <location>
        <begin position="282"/>
        <end position="317"/>
    </location>
</feature>
<comment type="catalytic activity">
    <reaction evidence="5 6">
        <text>Exonucleolytic cleavage in either 5'- to 3'- or 3'- to 5'-direction to yield nucleoside 5'-phosphates.</text>
        <dbReference type="EC" id="3.1.11.6"/>
    </reaction>
</comment>
<dbReference type="EMBL" id="FLUP01000002">
    <property type="protein sequence ID" value="SBW11924.1"/>
    <property type="molecule type" value="Genomic_DNA"/>
</dbReference>
<dbReference type="GO" id="GO:0006308">
    <property type="term" value="P:DNA catabolic process"/>
    <property type="evidence" value="ECO:0007669"/>
    <property type="project" value="UniProtKB-UniRule"/>
</dbReference>
<comment type="subunit">
    <text evidence="5">Heterooligomer composed of large and small subunits.</text>
</comment>
<dbReference type="Pfam" id="PF02601">
    <property type="entry name" value="Exonuc_VII_L"/>
    <property type="match status" value="1"/>
</dbReference>
<evidence type="ECO:0000256" key="8">
    <source>
        <dbReference type="SAM" id="MobiDB-lite"/>
    </source>
</evidence>
<gene>
    <name evidence="5 11" type="primary">xseA</name>
    <name evidence="11" type="ORF">KM92DES2_20239</name>
</gene>
<dbReference type="AlphaFoldDB" id="A0A212KJQ2"/>
<dbReference type="PANTHER" id="PTHR30008:SF0">
    <property type="entry name" value="EXODEOXYRIBONUCLEASE 7 LARGE SUBUNIT"/>
    <property type="match status" value="1"/>
</dbReference>
<dbReference type="EC" id="3.1.11.6" evidence="5"/>
<comment type="similarity">
    <text evidence="5 6">Belongs to the XseA family.</text>
</comment>
<comment type="subcellular location">
    <subcellularLocation>
        <location evidence="5 6">Cytoplasm</location>
    </subcellularLocation>
</comment>
<keyword evidence="3 5" id="KW-0378">Hydrolase</keyword>
<dbReference type="HAMAP" id="MF_00378">
    <property type="entry name" value="Exonuc_7_L"/>
    <property type="match status" value="1"/>
</dbReference>
<organism evidence="11">
    <name type="scientific">uncultured Desulfovibrio sp</name>
    <dbReference type="NCBI Taxonomy" id="167968"/>
    <lineage>
        <taxon>Bacteria</taxon>
        <taxon>Pseudomonadati</taxon>
        <taxon>Thermodesulfobacteriota</taxon>
        <taxon>Desulfovibrionia</taxon>
        <taxon>Desulfovibrionales</taxon>
        <taxon>Desulfovibrionaceae</taxon>
        <taxon>Desulfovibrio</taxon>
        <taxon>environmental samples</taxon>
    </lineage>
</organism>
<name>A0A212KJQ2_9BACT</name>
<feature type="domain" description="OB-fold nucleic acid binding" evidence="10">
    <location>
        <begin position="6"/>
        <end position="117"/>
    </location>
</feature>
<evidence type="ECO:0000259" key="10">
    <source>
        <dbReference type="Pfam" id="PF13742"/>
    </source>
</evidence>
<sequence>MQEAILSVRELTEQLRKTLEGRFPFVWVRGEVTNLTRPGSGHVYFTLKDADAQLQCVWFRHMQRQNSQGFDPLTGEVFDAPRPSPLELLRNGLDVLCAGRITLYAPRGQYQLAVELVQPAGEGLLAQAFEASKRKLAALGYFSQERKRPLPYDPQRVALITSPTGAAIHDFMELAASRGSGARIRLFPALVQGADAAPSIVRALHEANAQGWAQAVVLVRGGGSLEDLWAFNEEAVAEAVFESRLPVLAGIGHEVDVTLADMTADLRAATPSHAAQLLWPARAELMQKVDEAEAALVRAARRRLETAGQSLAQFENALRWFSPMRHQARLAEQLDGLHRSLHRAARQWLDTTEARRDRLERALQNAFSPSRLDVLGSRVEALSASLAAAMPRMLAAQEQRYDAARQRLQAAGQEMLARTGRELDKCEFALAAANPLAPLKRGYALVHGVDGGLLRTVTEAPAGSAITVRLADGSLAAVVNKVLPDVAPDASPDSDTGALPVAKKQGRNS</sequence>
<dbReference type="NCBIfam" id="TIGR00237">
    <property type="entry name" value="xseA"/>
    <property type="match status" value="1"/>
</dbReference>
<dbReference type="GO" id="GO:0009318">
    <property type="term" value="C:exodeoxyribonuclease VII complex"/>
    <property type="evidence" value="ECO:0007669"/>
    <property type="project" value="UniProtKB-UniRule"/>
</dbReference>
<keyword evidence="7" id="KW-0175">Coiled coil</keyword>
<dbReference type="Pfam" id="PF13742">
    <property type="entry name" value="tRNA_anti_2"/>
    <property type="match status" value="1"/>
</dbReference>
<feature type="region of interest" description="Disordered" evidence="8">
    <location>
        <begin position="486"/>
        <end position="509"/>
    </location>
</feature>
<evidence type="ECO:0000256" key="7">
    <source>
        <dbReference type="SAM" id="Coils"/>
    </source>
</evidence>
<dbReference type="GO" id="GO:0008855">
    <property type="term" value="F:exodeoxyribonuclease VII activity"/>
    <property type="evidence" value="ECO:0007669"/>
    <property type="project" value="UniProtKB-UniRule"/>
</dbReference>
<dbReference type="CDD" id="cd04489">
    <property type="entry name" value="ExoVII_LU_OBF"/>
    <property type="match status" value="1"/>
</dbReference>
<dbReference type="GO" id="GO:0003676">
    <property type="term" value="F:nucleic acid binding"/>
    <property type="evidence" value="ECO:0007669"/>
    <property type="project" value="InterPro"/>
</dbReference>
<evidence type="ECO:0000256" key="6">
    <source>
        <dbReference type="RuleBase" id="RU004355"/>
    </source>
</evidence>
<evidence type="ECO:0000256" key="2">
    <source>
        <dbReference type="ARBA" id="ARBA00022722"/>
    </source>
</evidence>
<evidence type="ECO:0000256" key="5">
    <source>
        <dbReference type="HAMAP-Rule" id="MF_00378"/>
    </source>
</evidence>
<dbReference type="GO" id="GO:0005737">
    <property type="term" value="C:cytoplasm"/>
    <property type="evidence" value="ECO:0007669"/>
    <property type="project" value="UniProtKB-SubCell"/>
</dbReference>
<protein>
    <recommendedName>
        <fullName evidence="5">Exodeoxyribonuclease 7 large subunit</fullName>
        <ecNumber evidence="5">3.1.11.6</ecNumber>
    </recommendedName>
    <alternativeName>
        <fullName evidence="5">Exodeoxyribonuclease VII large subunit</fullName>
        <shortName evidence="5">Exonuclease VII large subunit</shortName>
    </alternativeName>
</protein>
<feature type="compositionally biased region" description="Low complexity" evidence="8">
    <location>
        <begin position="486"/>
        <end position="495"/>
    </location>
</feature>